<dbReference type="FunFam" id="1.10.10.60:FF:000246">
    <property type="entry name" value="Telomeric repeat-binding factor 2-interacting protein 1"/>
    <property type="match status" value="1"/>
</dbReference>
<evidence type="ECO:0000256" key="6">
    <source>
        <dbReference type="ARBA" id="ARBA00023159"/>
    </source>
</evidence>
<dbReference type="PANTHER" id="PTHR16466">
    <property type="entry name" value="TELOMERE REPEAT-BINDING FACTOR 2-INTERACTING PROTEIN 1"/>
    <property type="match status" value="1"/>
</dbReference>
<dbReference type="Pfam" id="PF11626">
    <property type="entry name" value="Rap1_C"/>
    <property type="match status" value="1"/>
</dbReference>
<evidence type="ECO:0000256" key="3">
    <source>
        <dbReference type="ARBA" id="ARBA00022454"/>
    </source>
</evidence>
<dbReference type="CDD" id="cd11655">
    <property type="entry name" value="rap1_myb-like"/>
    <property type="match status" value="1"/>
</dbReference>
<reference evidence="13" key="3">
    <citation type="submission" date="2025-09" db="UniProtKB">
        <authorList>
            <consortium name="Ensembl"/>
        </authorList>
    </citation>
    <scope>IDENTIFICATION</scope>
</reference>
<reference evidence="13" key="2">
    <citation type="submission" date="2025-08" db="UniProtKB">
        <authorList>
            <consortium name="Ensembl"/>
        </authorList>
    </citation>
    <scope>IDENTIFICATION</scope>
</reference>
<keyword evidence="7 10" id="KW-0804">Transcription</keyword>
<dbReference type="GO" id="GO:0042162">
    <property type="term" value="F:telomeric DNA binding"/>
    <property type="evidence" value="ECO:0007669"/>
    <property type="project" value="TreeGrafter"/>
</dbReference>
<dbReference type="Pfam" id="PF08914">
    <property type="entry name" value="Myb_Rap1"/>
    <property type="match status" value="1"/>
</dbReference>
<evidence type="ECO:0000256" key="5">
    <source>
        <dbReference type="ARBA" id="ARBA00023015"/>
    </source>
</evidence>
<keyword evidence="5 10" id="KW-0805">Transcription regulation</keyword>
<keyword evidence="4 10" id="KW-0779">Telomere</keyword>
<feature type="compositionally biased region" description="Acidic residues" evidence="11">
    <location>
        <begin position="482"/>
        <end position="492"/>
    </location>
</feature>
<dbReference type="RefSeq" id="XP_023119993.2">
    <property type="nucleotide sequence ID" value="XM_023264225.3"/>
</dbReference>
<accession>A0AAQ5Z1X4</accession>
<feature type="compositionally biased region" description="Polar residues" evidence="11">
    <location>
        <begin position="536"/>
        <end position="547"/>
    </location>
</feature>
<dbReference type="Pfam" id="PF16589">
    <property type="entry name" value="BRCT_2"/>
    <property type="match status" value="1"/>
</dbReference>
<dbReference type="GO" id="GO:0010833">
    <property type="term" value="P:telomere maintenance via telomere lengthening"/>
    <property type="evidence" value="ECO:0007669"/>
    <property type="project" value="UniProtKB-UniRule"/>
</dbReference>
<feature type="compositionally biased region" description="Polar residues" evidence="11">
    <location>
        <begin position="386"/>
        <end position="399"/>
    </location>
</feature>
<dbReference type="InterPro" id="IPR015010">
    <property type="entry name" value="TERF2IP_Myb"/>
</dbReference>
<comment type="subcellular location">
    <subcellularLocation>
        <location evidence="10">Nucleus</location>
    </subcellularLocation>
    <subcellularLocation>
        <location evidence="10">Chromosome</location>
        <location evidence="10">Telomere</location>
    </subcellularLocation>
</comment>
<feature type="compositionally biased region" description="Polar residues" evidence="11">
    <location>
        <begin position="319"/>
        <end position="328"/>
    </location>
</feature>
<dbReference type="PANTHER" id="PTHR16466:SF6">
    <property type="entry name" value="TELOMERIC REPEAT-BINDING FACTOR 2-INTERACTING PROTEIN 1"/>
    <property type="match status" value="1"/>
</dbReference>
<dbReference type="KEGG" id="aoce:111564574"/>
<comment type="function">
    <text evidence="10">Acts both as a regulator of telomere function and as a transcription regulator. Involved in the regulation of telomere length and protection as a component of the shelterin complex (telosome). Does not bind DNA directly: recruited to telomeric double-stranded 5'-TTAGGG-3' repeats via its interaction with terf2. Independently of its function in telomeres, also acts as a transcription regulator: recruited to extratelomeric 5'-TTAGGG-3' sites via its association with terf2 or other factors, and regulates gene expression.</text>
</comment>
<feature type="compositionally biased region" description="Polar residues" evidence="11">
    <location>
        <begin position="251"/>
        <end position="269"/>
    </location>
</feature>
<feature type="compositionally biased region" description="Polar residues" evidence="11">
    <location>
        <begin position="438"/>
        <end position="449"/>
    </location>
</feature>
<feature type="region of interest" description="Disordered" evidence="11">
    <location>
        <begin position="188"/>
        <end position="227"/>
    </location>
</feature>
<dbReference type="GO" id="GO:0031848">
    <property type="term" value="P:protection from non-homologous end joining at telomere"/>
    <property type="evidence" value="ECO:0007669"/>
    <property type="project" value="TreeGrafter"/>
</dbReference>
<dbReference type="InterPro" id="IPR009057">
    <property type="entry name" value="Homeodomain-like_sf"/>
</dbReference>
<dbReference type="Ensembl" id="ENSAOCT00000053975.1">
    <property type="protein sequence ID" value="ENSAOCP00000059159.1"/>
    <property type="gene ID" value="ENSAOCG00000022275.2"/>
</dbReference>
<proteinExistence type="inferred from homology"/>
<feature type="compositionally biased region" description="Basic and acidic residues" evidence="11">
    <location>
        <begin position="189"/>
        <end position="217"/>
    </location>
</feature>
<dbReference type="AlphaFoldDB" id="A0AAQ5Z1X4"/>
<evidence type="ECO:0000256" key="4">
    <source>
        <dbReference type="ARBA" id="ARBA00022895"/>
    </source>
</evidence>
<keyword evidence="14" id="KW-1185">Reference proteome</keyword>
<dbReference type="InterPro" id="IPR039595">
    <property type="entry name" value="TE2IP/Rap1"/>
</dbReference>
<organism evidence="13 14">
    <name type="scientific">Amphiprion ocellaris</name>
    <name type="common">Clown anemonefish</name>
    <dbReference type="NCBI Taxonomy" id="80972"/>
    <lineage>
        <taxon>Eukaryota</taxon>
        <taxon>Metazoa</taxon>
        <taxon>Chordata</taxon>
        <taxon>Craniata</taxon>
        <taxon>Vertebrata</taxon>
        <taxon>Euteleostomi</taxon>
        <taxon>Actinopterygii</taxon>
        <taxon>Neopterygii</taxon>
        <taxon>Teleostei</taxon>
        <taxon>Neoteleostei</taxon>
        <taxon>Acanthomorphata</taxon>
        <taxon>Ovalentaria</taxon>
        <taxon>Pomacentridae</taxon>
        <taxon>Amphiprion</taxon>
    </lineage>
</organism>
<name>A0AAQ5Z1X4_AMPOC</name>
<evidence type="ECO:0000256" key="1">
    <source>
        <dbReference type="ARBA" id="ARBA00010467"/>
    </source>
</evidence>
<dbReference type="GO" id="GO:0006355">
    <property type="term" value="P:regulation of DNA-templated transcription"/>
    <property type="evidence" value="ECO:0007669"/>
    <property type="project" value="UniProtKB-UniRule"/>
</dbReference>
<evidence type="ECO:0000256" key="11">
    <source>
        <dbReference type="SAM" id="MobiDB-lite"/>
    </source>
</evidence>
<dbReference type="CDD" id="cd11653">
    <property type="entry name" value="rap1_RCT"/>
    <property type="match status" value="1"/>
</dbReference>
<dbReference type="SUPFAM" id="SSF46689">
    <property type="entry name" value="Homeodomain-like"/>
    <property type="match status" value="1"/>
</dbReference>
<evidence type="ECO:0000256" key="9">
    <source>
        <dbReference type="ARBA" id="ARBA00032471"/>
    </source>
</evidence>
<dbReference type="Proteomes" id="UP001501940">
    <property type="component" value="Chromosome 5"/>
</dbReference>
<dbReference type="InterPro" id="IPR036420">
    <property type="entry name" value="BRCT_dom_sf"/>
</dbReference>
<feature type="region of interest" description="Disordered" evidence="11">
    <location>
        <begin position="242"/>
        <end position="561"/>
    </location>
</feature>
<reference evidence="13 14" key="1">
    <citation type="submission" date="2022-01" db="EMBL/GenBank/DDBJ databases">
        <title>A chromosome-scale genome assembly of the false clownfish, Amphiprion ocellaris.</title>
        <authorList>
            <person name="Ryu T."/>
        </authorList>
    </citation>
    <scope>NUCLEOTIDE SEQUENCE [LARGE SCALE GENOMIC DNA]</scope>
</reference>
<keyword evidence="8 10" id="KW-0539">Nucleus</keyword>
<dbReference type="GeneTree" id="ENSGT00390000005351"/>
<feature type="domain" description="BRCT" evidence="12">
    <location>
        <begin position="26"/>
        <end position="101"/>
    </location>
</feature>
<evidence type="ECO:0000313" key="14">
    <source>
        <dbReference type="Proteomes" id="UP001501940"/>
    </source>
</evidence>
<keyword evidence="6 10" id="KW-0010">Activator</keyword>
<dbReference type="InterPro" id="IPR021661">
    <property type="entry name" value="Rap1_C"/>
</dbReference>
<evidence type="ECO:0000259" key="12">
    <source>
        <dbReference type="PROSITE" id="PS50172"/>
    </source>
</evidence>
<dbReference type="Gene3D" id="1.10.10.60">
    <property type="entry name" value="Homeodomain-like"/>
    <property type="match status" value="1"/>
</dbReference>
<protein>
    <recommendedName>
        <fullName evidence="2 10">Telomeric repeat-binding factor 2-interacting protein 1</fullName>
        <shortName evidence="10">TERF2-interacting telomeric protein 1</shortName>
    </recommendedName>
    <alternativeName>
        <fullName evidence="9 10">Repressor/activator protein 1 homolog</fullName>
    </alternativeName>
</protein>
<dbReference type="PROSITE" id="PS50172">
    <property type="entry name" value="BRCT"/>
    <property type="match status" value="1"/>
</dbReference>
<evidence type="ECO:0000256" key="8">
    <source>
        <dbReference type="ARBA" id="ARBA00023242"/>
    </source>
</evidence>
<sequence length="704" mass="77629">MPSKQENVVQPAYSPVLFMNVDGEPMSFFLRPGPTKRKLQPLITAGGGRLSNVQQPGVILLMDPEERSSIPESTSHWYVSIQYIHDCIEKNEQLDLEDYRLNPGVVQRSSARLNRSKESSPRLPGGRLPYTPEDDAAILNYVSKHKTETGGNRLWQQMEKQDVTSHSWQSMKYRYKVLAKKQSPVVHLKTTEDNKATEEETEVENKQETDFPKHPCEEDVVPPQMHSADSDLTQIDLQSTMDESKAENVDAETSISVQEKEQQVNQQTDEPPAESIQTEIIEAETSNPPQNEGLCPDLQTDIQLITAENTERDGPHTAVSPQKQSLPDESQPSQPESTPKTSSSKKSKEKQKTSPNLEQPQRRITRWQLELETSLSPEPYAKKLRSSLNSAEQPTSSPQCMKKTKSAVKSALQKDTTPNEPPSKKARGGSVEAAAESQPEQNGDATVSETAPADESDSVPQKAEKKKEKRKLGILELATKEFEDESESDEAPDLPPETEATSTEPSVPPPPDTAADPASPQSNPERASSHQENVQEAHASSSNSVAETSCPKPAATEPAAVSEAANAQFNAHLFIFDSESQEEDSQSIVGGRPATASNPEPLVNKDAAFSLTQTQLEEDKQRIRELMNQTGQDLVSVTKALLKTSGDFTAALDLLLNPSSISGPFWNRCDDNLLLSVDPVVRQQLQEKYGEESVAKRIVFLEVV</sequence>
<feature type="region of interest" description="Disordered" evidence="11">
    <location>
        <begin position="109"/>
        <end position="130"/>
    </location>
</feature>
<evidence type="ECO:0000313" key="13">
    <source>
        <dbReference type="Ensembl" id="ENSAOCP00000059159.1"/>
    </source>
</evidence>
<dbReference type="GO" id="GO:0070187">
    <property type="term" value="C:shelterin complex"/>
    <property type="evidence" value="ECO:0007669"/>
    <property type="project" value="TreeGrafter"/>
</dbReference>
<dbReference type="SUPFAM" id="SSF52113">
    <property type="entry name" value="BRCT domain"/>
    <property type="match status" value="1"/>
</dbReference>
<comment type="subunit">
    <text evidence="10">Homodimer.</text>
</comment>
<evidence type="ECO:0000256" key="2">
    <source>
        <dbReference type="ARBA" id="ARBA00017805"/>
    </source>
</evidence>
<dbReference type="GeneID" id="111564574"/>
<evidence type="ECO:0000256" key="7">
    <source>
        <dbReference type="ARBA" id="ARBA00023163"/>
    </source>
</evidence>
<keyword evidence="3 10" id="KW-0158">Chromosome</keyword>
<dbReference type="GO" id="GO:0005654">
    <property type="term" value="C:nucleoplasm"/>
    <property type="evidence" value="ECO:0007669"/>
    <property type="project" value="UniProtKB-ARBA"/>
</dbReference>
<feature type="compositionally biased region" description="Low complexity" evidence="11">
    <location>
        <begin position="329"/>
        <end position="342"/>
    </location>
</feature>
<evidence type="ECO:0000256" key="10">
    <source>
        <dbReference type="RuleBase" id="RU367107"/>
    </source>
</evidence>
<dbReference type="InterPro" id="IPR001357">
    <property type="entry name" value="BRCT_dom"/>
</dbReference>
<comment type="similarity">
    <text evidence="1 10">Belongs to the RAP1 family.</text>
</comment>
<dbReference type="Gene3D" id="3.40.50.10190">
    <property type="entry name" value="BRCT domain"/>
    <property type="match status" value="1"/>
</dbReference>
<feature type="region of interest" description="Disordered" evidence="11">
    <location>
        <begin position="580"/>
        <end position="602"/>
    </location>
</feature>
<dbReference type="CTD" id="54386"/>